<reference evidence="6" key="1">
    <citation type="submission" date="2016-02" db="EMBL/GenBank/DDBJ databases">
        <title>Comparative genomics of biotechnologically important yeasts.</title>
        <authorList>
            <consortium name="DOE Joint Genome Institute"/>
            <person name="Riley R."/>
            <person name="Haridas S."/>
            <person name="Wolfe K.H."/>
            <person name="Lopes M.R."/>
            <person name="Hittinger C.T."/>
            <person name="Goker M."/>
            <person name="Salamov A."/>
            <person name="Wisecaver J."/>
            <person name="Long T.M."/>
            <person name="Aerts A.L."/>
            <person name="Barry K."/>
            <person name="Choi C."/>
            <person name="Clum A."/>
            <person name="Coughlan A.Y."/>
            <person name="Deshpande S."/>
            <person name="Douglass A.P."/>
            <person name="Hanson S.J."/>
            <person name="Klenk H.-P."/>
            <person name="Labutti K."/>
            <person name="Lapidus A."/>
            <person name="Lindquist E."/>
            <person name="Lipzen A."/>
            <person name="Meier-Kolthoff J.P."/>
            <person name="Ohm R.A."/>
            <person name="Otillar R.P."/>
            <person name="Pangilinan J."/>
            <person name="Peng Y."/>
            <person name="Rokas A."/>
            <person name="Rosa C.A."/>
            <person name="Scheuner C."/>
            <person name="Sibirny A.A."/>
            <person name="Slot J.C."/>
            <person name="Stielow J.B."/>
            <person name="Sun H."/>
            <person name="Kurtzman C.P."/>
            <person name="Blackwell M."/>
            <person name="Jeffries T.W."/>
            <person name="Grigoriev I.V."/>
        </authorList>
    </citation>
    <scope>NUCLEOTIDE SEQUENCE [LARGE SCALE GENOMIC DNA]</scope>
    <source>
        <strain evidence="6">NRRL Y-17796</strain>
    </source>
</reference>
<comment type="similarity">
    <text evidence="1">Belongs to the bacterial ribosomal protein bL9 family.</text>
</comment>
<dbReference type="Pfam" id="PF01281">
    <property type="entry name" value="Ribosomal_L9_N"/>
    <property type="match status" value="1"/>
</dbReference>
<protein>
    <recommendedName>
        <fullName evidence="4">Ribosomal protein L9 domain-containing protein</fullName>
    </recommendedName>
</protein>
<evidence type="ECO:0000259" key="4">
    <source>
        <dbReference type="Pfam" id="PF01281"/>
    </source>
</evidence>
<dbReference type="Gene3D" id="3.40.5.10">
    <property type="entry name" value="Ribosomal protein L9, N-terminal domain"/>
    <property type="match status" value="1"/>
</dbReference>
<dbReference type="Proteomes" id="UP000095023">
    <property type="component" value="Unassembled WGS sequence"/>
</dbReference>
<name>A0A1E4THY2_9ASCO</name>
<keyword evidence="3" id="KW-0687">Ribonucleoprotein</keyword>
<dbReference type="InterPro" id="IPR036935">
    <property type="entry name" value="Ribosomal_bL9_N_sf"/>
</dbReference>
<keyword evidence="2" id="KW-0689">Ribosomal protein</keyword>
<keyword evidence="6" id="KW-1185">Reference proteome</keyword>
<evidence type="ECO:0000313" key="5">
    <source>
        <dbReference type="EMBL" id="ODV91364.1"/>
    </source>
</evidence>
<sequence>MMRRLFSSGQVLSAKRPRVVRVQLLKNVESFGHRGQILEVPSSIMRNFLYRNGRAAYLNEGEEPPIPVVSEADVAAMKAEQMKAVEAVNEVKKSVFTKTSLFKKVDNNASRKTIDVNNPAVVRYSLDLLQESLPAKLQVGSIDADTIAEQFSKLGGIAVDPTWLRFGAETDNSVDVTIKVHEDSPYMVKRVVQKTQ</sequence>
<gene>
    <name evidence="5" type="ORF">CANCADRAFT_123194</name>
</gene>
<evidence type="ECO:0000313" key="6">
    <source>
        <dbReference type="Proteomes" id="UP000095023"/>
    </source>
</evidence>
<dbReference type="InterPro" id="IPR020070">
    <property type="entry name" value="Ribosomal_bL9_N"/>
</dbReference>
<dbReference type="GO" id="GO:1990904">
    <property type="term" value="C:ribonucleoprotein complex"/>
    <property type="evidence" value="ECO:0007669"/>
    <property type="project" value="UniProtKB-KW"/>
</dbReference>
<dbReference type="InterPro" id="IPR000244">
    <property type="entry name" value="Ribosomal_bL9"/>
</dbReference>
<dbReference type="EMBL" id="KV453842">
    <property type="protein sequence ID" value="ODV91364.1"/>
    <property type="molecule type" value="Genomic_DNA"/>
</dbReference>
<dbReference type="GO" id="GO:0005840">
    <property type="term" value="C:ribosome"/>
    <property type="evidence" value="ECO:0007669"/>
    <property type="project" value="UniProtKB-KW"/>
</dbReference>
<dbReference type="AlphaFoldDB" id="A0A1E4THY2"/>
<dbReference type="GO" id="GO:0006412">
    <property type="term" value="P:translation"/>
    <property type="evidence" value="ECO:0007669"/>
    <property type="project" value="InterPro"/>
</dbReference>
<accession>A0A1E4THY2</accession>
<evidence type="ECO:0000256" key="1">
    <source>
        <dbReference type="ARBA" id="ARBA00010605"/>
    </source>
</evidence>
<dbReference type="InterPro" id="IPR009027">
    <property type="entry name" value="Ribosomal_bL9/RNase_H1_N"/>
</dbReference>
<proteinExistence type="inferred from homology"/>
<organism evidence="5 6">
    <name type="scientific">Tortispora caseinolytica NRRL Y-17796</name>
    <dbReference type="NCBI Taxonomy" id="767744"/>
    <lineage>
        <taxon>Eukaryota</taxon>
        <taxon>Fungi</taxon>
        <taxon>Dikarya</taxon>
        <taxon>Ascomycota</taxon>
        <taxon>Saccharomycotina</taxon>
        <taxon>Trigonopsidomycetes</taxon>
        <taxon>Trigonopsidales</taxon>
        <taxon>Trigonopsidaceae</taxon>
        <taxon>Tortispora</taxon>
    </lineage>
</organism>
<dbReference type="PANTHER" id="PTHR21368">
    <property type="entry name" value="50S RIBOSOMAL PROTEIN L9"/>
    <property type="match status" value="1"/>
</dbReference>
<dbReference type="GO" id="GO:0003735">
    <property type="term" value="F:structural constituent of ribosome"/>
    <property type="evidence" value="ECO:0007669"/>
    <property type="project" value="InterPro"/>
</dbReference>
<dbReference type="SUPFAM" id="SSF55658">
    <property type="entry name" value="L9 N-domain-like"/>
    <property type="match status" value="1"/>
</dbReference>
<evidence type="ECO:0000256" key="3">
    <source>
        <dbReference type="ARBA" id="ARBA00023274"/>
    </source>
</evidence>
<feature type="domain" description="Ribosomal protein L9" evidence="4">
    <location>
        <begin position="21"/>
        <end position="61"/>
    </location>
</feature>
<dbReference type="OrthoDB" id="5555409at2759"/>
<evidence type="ECO:0000256" key="2">
    <source>
        <dbReference type="ARBA" id="ARBA00022980"/>
    </source>
</evidence>